<name>A0ABT7H176_9ACTN</name>
<dbReference type="Pfam" id="PF18105">
    <property type="entry name" value="PGM1_C"/>
    <property type="match status" value="1"/>
</dbReference>
<dbReference type="SUPFAM" id="SSF56059">
    <property type="entry name" value="Glutathione synthetase ATP-binding domain-like"/>
    <property type="match status" value="1"/>
</dbReference>
<accession>A0ABT7H176</accession>
<dbReference type="Pfam" id="PF18604">
    <property type="entry name" value="PreAtp-grasp"/>
    <property type="match status" value="1"/>
</dbReference>
<dbReference type="InterPro" id="IPR011761">
    <property type="entry name" value="ATP-grasp"/>
</dbReference>
<keyword evidence="5" id="KW-1185">Reference proteome</keyword>
<dbReference type="InterPro" id="IPR040754">
    <property type="entry name" value="PreAtp-grasp"/>
</dbReference>
<keyword evidence="1" id="KW-0547">Nucleotide-binding</keyword>
<evidence type="ECO:0000256" key="2">
    <source>
        <dbReference type="SAM" id="MobiDB-lite"/>
    </source>
</evidence>
<organism evidence="4 5">
    <name type="scientific">Streptomyces katrae</name>
    <dbReference type="NCBI Taxonomy" id="68223"/>
    <lineage>
        <taxon>Bacteria</taxon>
        <taxon>Bacillati</taxon>
        <taxon>Actinomycetota</taxon>
        <taxon>Actinomycetes</taxon>
        <taxon>Kitasatosporales</taxon>
        <taxon>Streptomycetaceae</taxon>
        <taxon>Streptomyces</taxon>
    </lineage>
</organism>
<evidence type="ECO:0000313" key="4">
    <source>
        <dbReference type="EMBL" id="MDK9499261.1"/>
    </source>
</evidence>
<dbReference type="PROSITE" id="PS50975">
    <property type="entry name" value="ATP_GRASP"/>
    <property type="match status" value="1"/>
</dbReference>
<comment type="caution">
    <text evidence="4">The sequence shown here is derived from an EMBL/GenBank/DDBJ whole genome shotgun (WGS) entry which is preliminary data.</text>
</comment>
<dbReference type="RefSeq" id="WP_285345182.1">
    <property type="nucleotide sequence ID" value="NZ_JASITI010000041.1"/>
</dbReference>
<evidence type="ECO:0000313" key="5">
    <source>
        <dbReference type="Proteomes" id="UP001223390"/>
    </source>
</evidence>
<feature type="compositionally biased region" description="Low complexity" evidence="2">
    <location>
        <begin position="1"/>
        <end position="19"/>
    </location>
</feature>
<dbReference type="Proteomes" id="UP001223390">
    <property type="component" value="Unassembled WGS sequence"/>
</dbReference>
<dbReference type="Gene3D" id="3.30.470.20">
    <property type="entry name" value="ATP-grasp fold, B domain"/>
    <property type="match status" value="1"/>
</dbReference>
<proteinExistence type="predicted"/>
<keyword evidence="1" id="KW-0067">ATP-binding</keyword>
<feature type="domain" description="ATP-grasp" evidence="3">
    <location>
        <begin position="189"/>
        <end position="390"/>
    </location>
</feature>
<gene>
    <name evidence="4" type="ORF">QEZ40_004678</name>
</gene>
<dbReference type="InterPro" id="IPR041356">
    <property type="entry name" value="PGM1_C"/>
</dbReference>
<keyword evidence="4" id="KW-0436">Ligase</keyword>
<dbReference type="EMBL" id="JASITI010000041">
    <property type="protein sequence ID" value="MDK9499261.1"/>
    <property type="molecule type" value="Genomic_DNA"/>
</dbReference>
<reference evidence="4 5" key="1">
    <citation type="submission" date="2023-05" db="EMBL/GenBank/DDBJ databases">
        <title>Sequencing and Assembly of Streptomyces sp. NP73.</title>
        <authorList>
            <person name="Konwar A.N."/>
            <person name="Saikia K."/>
            <person name="Thakur D."/>
        </authorList>
    </citation>
    <scope>NUCLEOTIDE SEQUENCE [LARGE SCALE GENOMIC DNA]</scope>
    <source>
        <strain evidence="4 5">NP73</strain>
    </source>
</reference>
<sequence length="461" mass="48849">MDTTPANGNTGATGATRNPGTGGGYTAAVPSTASRRDYPLLVFGNFVNELMVTVPVHRHADALVAVSPRKIWLTRPGDVLVTPRAMSKPLCDYACELLGFAPSEVTLLHAPSEGLATLTAAVRANGLVERLRAEAGSRPGIRFQAFAQDRPALELAAELGVPVEGYGESGVPDRAVEAAYAVNTKSGFRRIATDLGIRVAEGHTCAEPEELAAALRKTLDTKGAAVVKPVRGSNGYGVRFWDANDLSRLDAELAGYLDSVAEQPPGWVVEERLDFARVVTVEMEVYADGPQVLHVGEMRTPNGSFSGQVTPLVASSGATDELVRGGLALGRLLHERGYRGPFDIDGGITGDDTLYATESNLRKTGCTYLDLLVRRLLGEEGAAASVWIADSRPGGVEADFAAGLARVRAAGLDFAPGADHGVVLTADTLAFDGKWRYLVLGRTREQTEELEARLADTLKLA</sequence>
<evidence type="ECO:0000259" key="3">
    <source>
        <dbReference type="PROSITE" id="PS50975"/>
    </source>
</evidence>
<dbReference type="GO" id="GO:0016874">
    <property type="term" value="F:ligase activity"/>
    <property type="evidence" value="ECO:0007669"/>
    <property type="project" value="UniProtKB-KW"/>
</dbReference>
<protein>
    <submittedName>
        <fullName evidence="4">Peptide ligase PGM1-related protein</fullName>
    </submittedName>
</protein>
<evidence type="ECO:0000256" key="1">
    <source>
        <dbReference type="PROSITE-ProRule" id="PRU00409"/>
    </source>
</evidence>
<feature type="region of interest" description="Disordered" evidence="2">
    <location>
        <begin position="1"/>
        <end position="28"/>
    </location>
</feature>